<evidence type="ECO:0000313" key="2">
    <source>
        <dbReference type="Proteomes" id="UP000010077"/>
    </source>
</evidence>
<name>K7YSL6_9PROT</name>
<dbReference type="EMBL" id="CP003539">
    <property type="protein sequence ID" value="AFX99524.1"/>
    <property type="molecule type" value="Genomic_DNA"/>
</dbReference>
<protein>
    <submittedName>
        <fullName evidence="1">Uncharacterized protein</fullName>
    </submittedName>
</protein>
<reference evidence="1 2" key="1">
    <citation type="journal article" date="2012" name="Proc. Natl. Acad. Sci. U.S.A.">
        <title>Genome streamlining and chemical defense in a coral reef symbiosis.</title>
        <authorList>
            <person name="Kwan J.C."/>
            <person name="Donia M.S."/>
            <person name="Han A.W."/>
            <person name="Hirose E."/>
            <person name="Haygood M.G."/>
            <person name="Schmidt E.W."/>
        </authorList>
    </citation>
    <scope>NUCLEOTIDE SEQUENCE [LARGE SCALE GENOMIC DNA]</scope>
    <source>
        <strain evidence="1 2">L2</strain>
    </source>
</reference>
<sequence length="41" mass="4861">MNRTIITMNLFIAEKIKIISLKIFWLSLLLYICSKSNKVIF</sequence>
<accession>K7YSL6</accession>
<evidence type="ECO:0000313" key="1">
    <source>
        <dbReference type="EMBL" id="AFX99524.1"/>
    </source>
</evidence>
<proteinExistence type="predicted"/>
<keyword evidence="2" id="KW-1185">Reference proteome</keyword>
<dbReference type="Proteomes" id="UP000010077">
    <property type="component" value="Chromosome"/>
</dbReference>
<gene>
    <name evidence="1" type="ORF">A1OE_1351</name>
</gene>
<organism evidence="1 2">
    <name type="scientific">Candidatus Endolissoclinum faulkneri L2</name>
    <dbReference type="NCBI Taxonomy" id="1193729"/>
    <lineage>
        <taxon>Bacteria</taxon>
        <taxon>Pseudomonadati</taxon>
        <taxon>Pseudomonadota</taxon>
        <taxon>Alphaproteobacteria</taxon>
        <taxon>Rhodospirillales</taxon>
        <taxon>Rhodospirillaceae</taxon>
        <taxon>Candidatus Endolissoclinum</taxon>
    </lineage>
</organism>
<dbReference type="KEGG" id="thal:A1OE_1351"/>
<dbReference type="HOGENOM" id="CLU_3267279_0_0_5"/>
<dbReference type="AlphaFoldDB" id="K7YSL6"/>